<dbReference type="OrthoDB" id="4350352at2"/>
<gene>
    <name evidence="1" type="ORF">H4687_004980</name>
</gene>
<dbReference type="AlphaFoldDB" id="A0A8I0TTC2"/>
<dbReference type="RefSeq" id="WP_046916020.1">
    <property type="nucleotide sequence ID" value="NZ_JADBGF010000001.1"/>
</dbReference>
<protein>
    <submittedName>
        <fullName evidence="1">Uncharacterized protein</fullName>
    </submittedName>
</protein>
<name>A0A8I0TTC2_9ACTN</name>
<organism evidence="1 2">
    <name type="scientific">Streptomyces stelliscabiei</name>
    <dbReference type="NCBI Taxonomy" id="146820"/>
    <lineage>
        <taxon>Bacteria</taxon>
        <taxon>Bacillati</taxon>
        <taxon>Actinomycetota</taxon>
        <taxon>Actinomycetes</taxon>
        <taxon>Kitasatosporales</taxon>
        <taxon>Streptomycetaceae</taxon>
        <taxon>Streptomyces</taxon>
    </lineage>
</organism>
<sequence>MAIEDLTLLGGAVVQVAAGKIGGIGSLPRTAERAAVVQLSVTRTGGDRRSEKLSVGDSFPLGEETWEVTGVNHPNATSWNVALRLVSWAGAWGGN</sequence>
<dbReference type="EMBL" id="JADBGF010000001">
    <property type="protein sequence ID" value="MBE1598851.1"/>
    <property type="molecule type" value="Genomic_DNA"/>
</dbReference>
<evidence type="ECO:0000313" key="2">
    <source>
        <dbReference type="Proteomes" id="UP000629287"/>
    </source>
</evidence>
<reference evidence="1 2" key="1">
    <citation type="submission" date="2020-10" db="EMBL/GenBank/DDBJ databases">
        <title>Sequencing the genomes of 1000 actinobacteria strains.</title>
        <authorList>
            <person name="Klenk H.-P."/>
        </authorList>
    </citation>
    <scope>NUCLEOTIDE SEQUENCE [LARGE SCALE GENOMIC DNA]</scope>
    <source>
        <strain evidence="1 2">DSM 41803</strain>
    </source>
</reference>
<dbReference type="Proteomes" id="UP000629287">
    <property type="component" value="Unassembled WGS sequence"/>
</dbReference>
<dbReference type="GeneID" id="86829539"/>
<accession>A0A8I0TTC2</accession>
<evidence type="ECO:0000313" key="1">
    <source>
        <dbReference type="EMBL" id="MBE1598851.1"/>
    </source>
</evidence>
<comment type="caution">
    <text evidence="1">The sequence shown here is derived from an EMBL/GenBank/DDBJ whole genome shotgun (WGS) entry which is preliminary data.</text>
</comment>
<dbReference type="InterPro" id="IPR045642">
    <property type="entry name" value="DUF6406"/>
</dbReference>
<keyword evidence="2" id="KW-1185">Reference proteome</keyword>
<dbReference type="Pfam" id="PF19944">
    <property type="entry name" value="DUF6406"/>
    <property type="match status" value="1"/>
</dbReference>
<proteinExistence type="predicted"/>